<dbReference type="EMBL" id="QSBM01000032">
    <property type="protein sequence ID" value="RGX21311.1"/>
    <property type="molecule type" value="Genomic_DNA"/>
</dbReference>
<dbReference type="Pfam" id="PF03787">
    <property type="entry name" value="RAMPs"/>
    <property type="match status" value="1"/>
</dbReference>
<sequence>MCIVEYFTNPYNFVPFTGTCRREPLNLGPQECMTGYFECELELLTPLFIPNTSNKYALCNEEEQSHQYTGYEFCSYEDLSGNTQPGKTGPKDPVIPGSEIRGAVRSVYEAAFGGCASTMRVDTVVGQEIPEKTYPGVLVREAENKCCFIPCKRATFNARQCFREGQEIWVKLEKMYHDQNGKSFFNMSVKDYQIPDGRNKPSDYYRGWIHNKKSSGGKYPYKYVFYCADEKAKELIQTEEYEVFEQIVKSCRGEVAQPGFSESNSCIPVYYAEEKNKPRYLSPAFLERNCYQKTLEAILKENGGFQPCVSAMQICPSCKVFGMVSREHGNTGSVSTRVRFTDARLDEDMGKENAVNCYGDYMILPEVGAPHPDTVEFYTESPYEDNEKKYWKTEGYWTYDHVRVKTDQNEYLRLLPPSLPKLRGRKFYWHHDGWKKLDKSELLDNQLKQRIRPLLPGKETGRKQTFHFRVYFDKLNRKELGQLRWSLDFMDEVCAHKVGRGKPYGLGSVRIKICDLEIREVDGDTGTVKLVRKTYKDLGMDIATECEPVKTLKIMACAEPLRHDVSYPQVEGDEKESFIWFNNNKINEDSKKQQPAFSKILPKPEEELDTNSSSGKRLHTKKATPKAYHRANPKRT</sequence>
<evidence type="ECO:0000259" key="3">
    <source>
        <dbReference type="Pfam" id="PF03787"/>
    </source>
</evidence>
<dbReference type="AlphaFoldDB" id="A0A413F762"/>
<feature type="domain" description="CRISPR type III-associated protein" evidence="3">
    <location>
        <begin position="40"/>
        <end position="218"/>
    </location>
</feature>
<protein>
    <submittedName>
        <fullName evidence="4">TIGR03986 family CRISPR-associated RAMP protein</fullName>
    </submittedName>
</protein>
<dbReference type="GO" id="GO:0051607">
    <property type="term" value="P:defense response to virus"/>
    <property type="evidence" value="ECO:0007669"/>
    <property type="project" value="UniProtKB-KW"/>
</dbReference>
<evidence type="ECO:0000313" key="5">
    <source>
        <dbReference type="Proteomes" id="UP000283880"/>
    </source>
</evidence>
<evidence type="ECO:0000256" key="1">
    <source>
        <dbReference type="ARBA" id="ARBA00023118"/>
    </source>
</evidence>
<dbReference type="Proteomes" id="UP000283880">
    <property type="component" value="Unassembled WGS sequence"/>
</dbReference>
<feature type="region of interest" description="Disordered" evidence="2">
    <location>
        <begin position="590"/>
        <end position="636"/>
    </location>
</feature>
<evidence type="ECO:0000313" key="4">
    <source>
        <dbReference type="EMBL" id="RGX21311.1"/>
    </source>
</evidence>
<name>A0A413F762_9FIRM</name>
<feature type="compositionally biased region" description="Basic residues" evidence="2">
    <location>
        <begin position="616"/>
        <end position="636"/>
    </location>
</feature>
<dbReference type="NCBIfam" id="TIGR03986">
    <property type="entry name" value="TIGR03986 family CRISPR-associated RAMP protein"/>
    <property type="match status" value="1"/>
</dbReference>
<evidence type="ECO:0000256" key="2">
    <source>
        <dbReference type="SAM" id="MobiDB-lite"/>
    </source>
</evidence>
<keyword evidence="1" id="KW-0051">Antiviral defense</keyword>
<dbReference type="InterPro" id="IPR005537">
    <property type="entry name" value="RAMP_III_fam"/>
</dbReference>
<dbReference type="OrthoDB" id="5362408at2"/>
<organism evidence="4 5">
    <name type="scientific">Enterocloster asparagiformis</name>
    <dbReference type="NCBI Taxonomy" id="333367"/>
    <lineage>
        <taxon>Bacteria</taxon>
        <taxon>Bacillati</taxon>
        <taxon>Bacillota</taxon>
        <taxon>Clostridia</taxon>
        <taxon>Lachnospirales</taxon>
        <taxon>Lachnospiraceae</taxon>
        <taxon>Enterocloster</taxon>
    </lineage>
</organism>
<dbReference type="InterPro" id="IPR023825">
    <property type="entry name" value="CRISPR-assoc_RAMP_BGP1436"/>
</dbReference>
<reference evidence="4 5" key="1">
    <citation type="submission" date="2018-08" db="EMBL/GenBank/DDBJ databases">
        <title>A genome reference for cultivated species of the human gut microbiota.</title>
        <authorList>
            <person name="Zou Y."/>
            <person name="Xue W."/>
            <person name="Luo G."/>
        </authorList>
    </citation>
    <scope>NUCLEOTIDE SEQUENCE [LARGE SCALE GENOMIC DNA]</scope>
    <source>
        <strain evidence="4 5">AF04-15</strain>
    </source>
</reference>
<proteinExistence type="predicted"/>
<comment type="caution">
    <text evidence="4">The sequence shown here is derived from an EMBL/GenBank/DDBJ whole genome shotgun (WGS) entry which is preliminary data.</text>
</comment>
<accession>A0A413F762</accession>
<gene>
    <name evidence="4" type="ORF">DWV29_26670</name>
</gene>